<feature type="region of interest" description="Disordered" evidence="1">
    <location>
        <begin position="46"/>
        <end position="215"/>
    </location>
</feature>
<proteinExistence type="predicted"/>
<comment type="caution">
    <text evidence="2">The sequence shown here is derived from an EMBL/GenBank/DDBJ whole genome shotgun (WGS) entry which is preliminary data.</text>
</comment>
<protein>
    <submittedName>
        <fullName evidence="2">Uncharacterized protein</fullName>
    </submittedName>
</protein>
<dbReference type="EMBL" id="JABSTV010001248">
    <property type="protein sequence ID" value="KAH7968713.1"/>
    <property type="molecule type" value="Genomic_DNA"/>
</dbReference>
<gene>
    <name evidence="2" type="ORF">HPB52_010794</name>
</gene>
<reference evidence="2" key="1">
    <citation type="journal article" date="2020" name="Cell">
        <title>Large-Scale Comparative Analyses of Tick Genomes Elucidate Their Genetic Diversity and Vector Capacities.</title>
        <authorList>
            <consortium name="Tick Genome and Microbiome Consortium (TIGMIC)"/>
            <person name="Jia N."/>
            <person name="Wang J."/>
            <person name="Shi W."/>
            <person name="Du L."/>
            <person name="Sun Y."/>
            <person name="Zhan W."/>
            <person name="Jiang J.F."/>
            <person name="Wang Q."/>
            <person name="Zhang B."/>
            <person name="Ji P."/>
            <person name="Bell-Sakyi L."/>
            <person name="Cui X.M."/>
            <person name="Yuan T.T."/>
            <person name="Jiang B.G."/>
            <person name="Yang W.F."/>
            <person name="Lam T.T."/>
            <person name="Chang Q.C."/>
            <person name="Ding S.J."/>
            <person name="Wang X.J."/>
            <person name="Zhu J.G."/>
            <person name="Ruan X.D."/>
            <person name="Zhao L."/>
            <person name="Wei J.T."/>
            <person name="Ye R.Z."/>
            <person name="Que T.C."/>
            <person name="Du C.H."/>
            <person name="Zhou Y.H."/>
            <person name="Cheng J.X."/>
            <person name="Dai P.F."/>
            <person name="Guo W.B."/>
            <person name="Han X.H."/>
            <person name="Huang E.J."/>
            <person name="Li L.F."/>
            <person name="Wei W."/>
            <person name="Gao Y.C."/>
            <person name="Liu J.Z."/>
            <person name="Shao H.Z."/>
            <person name="Wang X."/>
            <person name="Wang C.C."/>
            <person name="Yang T.C."/>
            <person name="Huo Q.B."/>
            <person name="Li W."/>
            <person name="Chen H.Y."/>
            <person name="Chen S.E."/>
            <person name="Zhou L.G."/>
            <person name="Ni X.B."/>
            <person name="Tian J.H."/>
            <person name="Sheng Y."/>
            <person name="Liu T."/>
            <person name="Pan Y.S."/>
            <person name="Xia L.Y."/>
            <person name="Li J."/>
            <person name="Zhao F."/>
            <person name="Cao W.C."/>
        </authorList>
    </citation>
    <scope>NUCLEOTIDE SEQUENCE</scope>
    <source>
        <strain evidence="2">Rsan-2018</strain>
    </source>
</reference>
<feature type="compositionally biased region" description="Polar residues" evidence="1">
    <location>
        <begin position="169"/>
        <end position="180"/>
    </location>
</feature>
<dbReference type="Proteomes" id="UP000821837">
    <property type="component" value="Unassembled WGS sequence"/>
</dbReference>
<dbReference type="AlphaFoldDB" id="A0A9D4T3R5"/>
<feature type="region of interest" description="Disordered" evidence="1">
    <location>
        <begin position="226"/>
        <end position="245"/>
    </location>
</feature>
<reference evidence="2" key="2">
    <citation type="submission" date="2021-09" db="EMBL/GenBank/DDBJ databases">
        <authorList>
            <person name="Jia N."/>
            <person name="Wang J."/>
            <person name="Shi W."/>
            <person name="Du L."/>
            <person name="Sun Y."/>
            <person name="Zhan W."/>
            <person name="Jiang J."/>
            <person name="Wang Q."/>
            <person name="Zhang B."/>
            <person name="Ji P."/>
            <person name="Sakyi L.B."/>
            <person name="Cui X."/>
            <person name="Yuan T."/>
            <person name="Jiang B."/>
            <person name="Yang W."/>
            <person name="Lam T.T.-Y."/>
            <person name="Chang Q."/>
            <person name="Ding S."/>
            <person name="Wang X."/>
            <person name="Zhu J."/>
            <person name="Ruan X."/>
            <person name="Zhao L."/>
            <person name="Wei J."/>
            <person name="Que T."/>
            <person name="Du C."/>
            <person name="Cheng J."/>
            <person name="Dai P."/>
            <person name="Han X."/>
            <person name="Huang E."/>
            <person name="Gao Y."/>
            <person name="Liu J."/>
            <person name="Shao H."/>
            <person name="Ye R."/>
            <person name="Li L."/>
            <person name="Wei W."/>
            <person name="Wang X."/>
            <person name="Wang C."/>
            <person name="Huo Q."/>
            <person name="Li W."/>
            <person name="Guo W."/>
            <person name="Chen H."/>
            <person name="Chen S."/>
            <person name="Zhou L."/>
            <person name="Zhou L."/>
            <person name="Ni X."/>
            <person name="Tian J."/>
            <person name="Zhou Y."/>
            <person name="Sheng Y."/>
            <person name="Liu T."/>
            <person name="Pan Y."/>
            <person name="Xia L."/>
            <person name="Li J."/>
            <person name="Zhao F."/>
            <person name="Cao W."/>
        </authorList>
    </citation>
    <scope>NUCLEOTIDE SEQUENCE</scope>
    <source>
        <strain evidence="2">Rsan-2018</strain>
        <tissue evidence="2">Larvae</tissue>
    </source>
</reference>
<name>A0A9D4T3R5_RHISA</name>
<feature type="compositionally biased region" description="Polar residues" evidence="1">
    <location>
        <begin position="86"/>
        <end position="98"/>
    </location>
</feature>
<organism evidence="2 3">
    <name type="scientific">Rhipicephalus sanguineus</name>
    <name type="common">Brown dog tick</name>
    <name type="synonym">Ixodes sanguineus</name>
    <dbReference type="NCBI Taxonomy" id="34632"/>
    <lineage>
        <taxon>Eukaryota</taxon>
        <taxon>Metazoa</taxon>
        <taxon>Ecdysozoa</taxon>
        <taxon>Arthropoda</taxon>
        <taxon>Chelicerata</taxon>
        <taxon>Arachnida</taxon>
        <taxon>Acari</taxon>
        <taxon>Parasitiformes</taxon>
        <taxon>Ixodida</taxon>
        <taxon>Ixodoidea</taxon>
        <taxon>Ixodidae</taxon>
        <taxon>Rhipicephalinae</taxon>
        <taxon>Rhipicephalus</taxon>
        <taxon>Rhipicephalus</taxon>
    </lineage>
</organism>
<sequence>MAATALRGYDPTTLAWKEVSASTSEGSVPSTDIVDEGLFTVVALRKRRQQSKATKGSATDKATSAKIPPKKKTSRQPGGHHGGRGSPQQRSAPKTSDVTPEGRHPGVPNQAPKNPVAGRTNKQAPLPPKTPQTSQKTSSNTPEHSGPVLPAGDFPPLTDAGALRRPTKKTSSQQVTSNIKTWLHGANPRSRRASPLKDVNRPSKFSHAIDLPEVSEDSELLLAQGTEVGVESLPATPNSQYGDST</sequence>
<feature type="compositionally biased region" description="Polar residues" evidence="1">
    <location>
        <begin position="51"/>
        <end position="62"/>
    </location>
</feature>
<feature type="compositionally biased region" description="Polar residues" evidence="1">
    <location>
        <begin position="131"/>
        <end position="143"/>
    </location>
</feature>
<feature type="compositionally biased region" description="Polar residues" evidence="1">
    <location>
        <begin position="235"/>
        <end position="245"/>
    </location>
</feature>
<evidence type="ECO:0000313" key="3">
    <source>
        <dbReference type="Proteomes" id="UP000821837"/>
    </source>
</evidence>
<evidence type="ECO:0000256" key="1">
    <source>
        <dbReference type="SAM" id="MobiDB-lite"/>
    </source>
</evidence>
<keyword evidence="3" id="KW-1185">Reference proteome</keyword>
<evidence type="ECO:0000313" key="2">
    <source>
        <dbReference type="EMBL" id="KAH7968713.1"/>
    </source>
</evidence>
<accession>A0A9D4T3R5</accession>